<dbReference type="EMBL" id="SJSL01000004">
    <property type="protein sequence ID" value="TCD00132.1"/>
    <property type="molecule type" value="Genomic_DNA"/>
</dbReference>
<dbReference type="PRINTS" id="PR01607">
    <property type="entry name" value="APYRASEFAMLY"/>
</dbReference>
<dbReference type="InterPro" id="IPR036907">
    <property type="entry name" value="5'-Nucleotdase_C_sf"/>
</dbReference>
<dbReference type="SUPFAM" id="SSF55816">
    <property type="entry name" value="5'-nucleotidase (syn. UDP-sugar hydrolase), C-terminal domain"/>
    <property type="match status" value="1"/>
</dbReference>
<evidence type="ECO:0000313" key="2">
    <source>
        <dbReference type="EMBL" id="TCD00132.1"/>
    </source>
</evidence>
<dbReference type="PANTHER" id="PTHR11575:SF24">
    <property type="entry name" value="5'-NUCLEOTIDASE"/>
    <property type="match status" value="1"/>
</dbReference>
<dbReference type="Pfam" id="PF02872">
    <property type="entry name" value="5_nucleotid_C"/>
    <property type="match status" value="1"/>
</dbReference>
<dbReference type="InterPro" id="IPR008334">
    <property type="entry name" value="5'-Nucleotdase_C"/>
</dbReference>
<reference evidence="2 3" key="1">
    <citation type="submission" date="2019-02" db="EMBL/GenBank/DDBJ databases">
        <title>Pedobacter sp. RP-1-14 sp. nov., isolated from Arctic soil.</title>
        <authorList>
            <person name="Dahal R.H."/>
        </authorList>
    </citation>
    <scope>NUCLEOTIDE SEQUENCE [LARGE SCALE GENOMIC DNA]</scope>
    <source>
        <strain evidence="2 3">RP-1-14</strain>
    </source>
</reference>
<dbReference type="AlphaFoldDB" id="A0A4R0NHR4"/>
<dbReference type="GO" id="GO:0009166">
    <property type="term" value="P:nucleotide catabolic process"/>
    <property type="evidence" value="ECO:0007669"/>
    <property type="project" value="InterPro"/>
</dbReference>
<dbReference type="PROSITE" id="PS51257">
    <property type="entry name" value="PROKAR_LIPOPROTEIN"/>
    <property type="match status" value="1"/>
</dbReference>
<evidence type="ECO:0000259" key="1">
    <source>
        <dbReference type="Pfam" id="PF02872"/>
    </source>
</evidence>
<evidence type="ECO:0000313" key="3">
    <source>
        <dbReference type="Proteomes" id="UP000293347"/>
    </source>
</evidence>
<feature type="domain" description="5'-Nucleotidase C-terminal" evidence="1">
    <location>
        <begin position="70"/>
        <end position="213"/>
    </location>
</feature>
<dbReference type="OrthoDB" id="4762412at2"/>
<protein>
    <recommendedName>
        <fullName evidence="1">5'-Nucleotidase C-terminal domain-containing protein</fullName>
    </recommendedName>
</protein>
<gene>
    <name evidence="2" type="ORF">EZ437_15560</name>
</gene>
<comment type="caution">
    <text evidence="2">The sequence shown here is derived from an EMBL/GenBank/DDBJ whole genome shotgun (WGS) entry which is preliminary data.</text>
</comment>
<keyword evidence="3" id="KW-1185">Reference proteome</keyword>
<dbReference type="GO" id="GO:0016787">
    <property type="term" value="F:hydrolase activity"/>
    <property type="evidence" value="ECO:0007669"/>
    <property type="project" value="InterPro"/>
</dbReference>
<dbReference type="Proteomes" id="UP000293347">
    <property type="component" value="Unassembled WGS sequence"/>
</dbReference>
<name>A0A4R0NHR4_9SPHI</name>
<organism evidence="2 3">
    <name type="scientific">Pedobacter psychroterrae</name>
    <dbReference type="NCBI Taxonomy" id="2530453"/>
    <lineage>
        <taxon>Bacteria</taxon>
        <taxon>Pseudomonadati</taxon>
        <taxon>Bacteroidota</taxon>
        <taxon>Sphingobacteriia</taxon>
        <taxon>Sphingobacteriales</taxon>
        <taxon>Sphingobacteriaceae</taxon>
        <taxon>Pedobacter</taxon>
    </lineage>
</organism>
<sequence>MLSSTKVVKRLVSFVSLIYLLSAISCSSAYELVKAERIEYPVNVSIAVDSAVLKTYLPYKAGLDSQMNRVIGHSALAMSKKSSDTLPESLLSNFFADATLVQARKMDTAIDFAMPSTKGGIRVDLPKGPITVSNIFELMPFENELVVCTIKGTEAQRLLEFIAASKGQPVAGLRMKIKDKKPVDVVINGKAFDISRNYRVLTSDYVSNGGDNTLGFKDPVEKKVLGLKVRDALLNEVKDKQAEGKTITAQLDGRITY</sequence>
<dbReference type="InterPro" id="IPR006179">
    <property type="entry name" value="5_nucleotidase/apyrase"/>
</dbReference>
<accession>A0A4R0NHR4</accession>
<proteinExistence type="predicted"/>
<dbReference type="GO" id="GO:0030288">
    <property type="term" value="C:outer membrane-bounded periplasmic space"/>
    <property type="evidence" value="ECO:0007669"/>
    <property type="project" value="TreeGrafter"/>
</dbReference>
<dbReference type="Gene3D" id="3.90.780.10">
    <property type="entry name" value="5'-Nucleotidase, C-terminal domain"/>
    <property type="match status" value="1"/>
</dbReference>
<dbReference type="PANTHER" id="PTHR11575">
    <property type="entry name" value="5'-NUCLEOTIDASE-RELATED"/>
    <property type="match status" value="1"/>
</dbReference>